<dbReference type="EMBL" id="JBBNAE010000003">
    <property type="protein sequence ID" value="KAK9137734.1"/>
    <property type="molecule type" value="Genomic_DNA"/>
</dbReference>
<sequence length="221" mass="24832">MEENVNKCAYGALDNSNYSSPMPLIGLYITAATLVCLFFILVDVSVGFRNRKRWLPCRFFSLNSVTLTLLSIAVKLPVDLTSPMPGVQDQLSKLTEFILNHQVHGSVEDLYECLERLFVDISIEYLIQLPNTIFKEIVECHLEEFEKRIKSVLKILGKIKQLEGVVPWSFPEGTNISHLISDEGTAMKSFMTAAGSMHNIGRDCGNQSDSKTARDEIIQVE</sequence>
<evidence type="ECO:0000256" key="1">
    <source>
        <dbReference type="SAM" id="MobiDB-lite"/>
    </source>
</evidence>
<reference evidence="3 4" key="1">
    <citation type="submission" date="2024-01" db="EMBL/GenBank/DDBJ databases">
        <title>Genome assemblies of Stephania.</title>
        <authorList>
            <person name="Yang L."/>
        </authorList>
    </citation>
    <scope>NUCLEOTIDE SEQUENCE [LARGE SCALE GENOMIC DNA]</scope>
    <source>
        <strain evidence="3">QJT</strain>
        <tissue evidence="3">Leaf</tissue>
    </source>
</reference>
<evidence type="ECO:0000313" key="3">
    <source>
        <dbReference type="EMBL" id="KAK9137734.1"/>
    </source>
</evidence>
<keyword evidence="2" id="KW-0812">Transmembrane</keyword>
<feature type="compositionally biased region" description="Basic and acidic residues" evidence="1">
    <location>
        <begin position="211"/>
        <end position="221"/>
    </location>
</feature>
<accession>A0AAP0JPY8</accession>
<feature type="transmembrane region" description="Helical" evidence="2">
    <location>
        <begin position="25"/>
        <end position="48"/>
    </location>
</feature>
<comment type="caution">
    <text evidence="3">The sequence shown here is derived from an EMBL/GenBank/DDBJ whole genome shotgun (WGS) entry which is preliminary data.</text>
</comment>
<feature type="transmembrane region" description="Helical" evidence="2">
    <location>
        <begin position="60"/>
        <end position="78"/>
    </location>
</feature>
<keyword evidence="2" id="KW-1133">Transmembrane helix</keyword>
<keyword evidence="4" id="KW-1185">Reference proteome</keyword>
<name>A0AAP0JPY8_9MAGN</name>
<dbReference type="PANTHER" id="PTHR35307:SF3">
    <property type="entry name" value="DUF4220 DOMAIN-CONTAINING PROTEIN"/>
    <property type="match status" value="1"/>
</dbReference>
<protein>
    <submittedName>
        <fullName evidence="3">Uncharacterized protein</fullName>
    </submittedName>
</protein>
<feature type="region of interest" description="Disordered" evidence="1">
    <location>
        <begin position="201"/>
        <end position="221"/>
    </location>
</feature>
<dbReference type="PANTHER" id="PTHR35307">
    <property type="entry name" value="PROTEIN, PUTATIVE-RELATED"/>
    <property type="match status" value="1"/>
</dbReference>
<proteinExistence type="predicted"/>
<keyword evidence="2" id="KW-0472">Membrane</keyword>
<dbReference type="AlphaFoldDB" id="A0AAP0JPY8"/>
<evidence type="ECO:0000313" key="4">
    <source>
        <dbReference type="Proteomes" id="UP001417504"/>
    </source>
</evidence>
<organism evidence="3 4">
    <name type="scientific">Stephania japonica</name>
    <dbReference type="NCBI Taxonomy" id="461633"/>
    <lineage>
        <taxon>Eukaryota</taxon>
        <taxon>Viridiplantae</taxon>
        <taxon>Streptophyta</taxon>
        <taxon>Embryophyta</taxon>
        <taxon>Tracheophyta</taxon>
        <taxon>Spermatophyta</taxon>
        <taxon>Magnoliopsida</taxon>
        <taxon>Ranunculales</taxon>
        <taxon>Menispermaceae</taxon>
        <taxon>Menispermoideae</taxon>
        <taxon>Cissampelideae</taxon>
        <taxon>Stephania</taxon>
    </lineage>
</organism>
<dbReference type="Proteomes" id="UP001417504">
    <property type="component" value="Unassembled WGS sequence"/>
</dbReference>
<evidence type="ECO:0000256" key="2">
    <source>
        <dbReference type="SAM" id="Phobius"/>
    </source>
</evidence>
<gene>
    <name evidence="3" type="ORF">Sjap_008328</name>
</gene>